<dbReference type="EMBL" id="ML733950">
    <property type="protein sequence ID" value="KAB8212732.1"/>
    <property type="molecule type" value="Genomic_DNA"/>
</dbReference>
<reference evidence="2 3" key="1">
    <citation type="submission" date="2019-04" db="EMBL/GenBank/DDBJ databases">
        <title>Fungal friends and foes A comparative genomics study of 23 Aspergillus species from section Flavi.</title>
        <authorList>
            <consortium name="DOE Joint Genome Institute"/>
            <person name="Kjaerbolling I."/>
            <person name="Vesth T.C."/>
            <person name="Frisvad J.C."/>
            <person name="Nybo J.L."/>
            <person name="Theobald S."/>
            <person name="Kildgaard S."/>
            <person name="Petersen T.I."/>
            <person name="Kuo A."/>
            <person name="Sato A."/>
            <person name="Lyhne E.K."/>
            <person name="Kogle M.E."/>
            <person name="Wiebenga A."/>
            <person name="Kun R.S."/>
            <person name="Lubbers R.J."/>
            <person name="Makela M.R."/>
            <person name="Barry K."/>
            <person name="Chovatia M."/>
            <person name="Clum A."/>
            <person name="Daum C."/>
            <person name="Haridas S."/>
            <person name="He G."/>
            <person name="LaButti K."/>
            <person name="Lipzen A."/>
            <person name="Mondo S."/>
            <person name="Pangilinan J."/>
            <person name="Riley R."/>
            <person name="Salamov A."/>
            <person name="Simmons B.A."/>
            <person name="Magnuson J.K."/>
            <person name="Henrissat B."/>
            <person name="Mortensen U.H."/>
            <person name="Larsen T.O."/>
            <person name="De vries R.P."/>
            <person name="Grigoriev I.V."/>
            <person name="Machida M."/>
            <person name="Baker S.E."/>
            <person name="Andersen M.R."/>
        </authorList>
    </citation>
    <scope>NUCLEOTIDE SEQUENCE [LARGE SCALE GENOMIC DNA]</scope>
    <source>
        <strain evidence="2 3">CBS 126849</strain>
    </source>
</reference>
<keyword evidence="1" id="KW-0732">Signal</keyword>
<proteinExistence type="predicted"/>
<organism evidence="2 3">
    <name type="scientific">Aspergillus novoparasiticus</name>
    <dbReference type="NCBI Taxonomy" id="986946"/>
    <lineage>
        <taxon>Eukaryota</taxon>
        <taxon>Fungi</taxon>
        <taxon>Dikarya</taxon>
        <taxon>Ascomycota</taxon>
        <taxon>Pezizomycotina</taxon>
        <taxon>Eurotiomycetes</taxon>
        <taxon>Eurotiomycetidae</taxon>
        <taxon>Eurotiales</taxon>
        <taxon>Aspergillaceae</taxon>
        <taxon>Aspergillus</taxon>
        <taxon>Aspergillus subgen. Circumdati</taxon>
    </lineage>
</organism>
<protein>
    <submittedName>
        <fullName evidence="2">Uncharacterized protein</fullName>
    </submittedName>
</protein>
<dbReference type="Proteomes" id="UP000326799">
    <property type="component" value="Unassembled WGS sequence"/>
</dbReference>
<evidence type="ECO:0000256" key="1">
    <source>
        <dbReference type="SAM" id="SignalP"/>
    </source>
</evidence>
<feature type="signal peptide" evidence="1">
    <location>
        <begin position="1"/>
        <end position="15"/>
    </location>
</feature>
<dbReference type="AlphaFoldDB" id="A0A5N6E594"/>
<name>A0A5N6E594_9EURO</name>
<evidence type="ECO:0000313" key="2">
    <source>
        <dbReference type="EMBL" id="KAB8212732.1"/>
    </source>
</evidence>
<gene>
    <name evidence="2" type="ORF">BDV33DRAFT_210945</name>
</gene>
<sequence>MKIIIIICLGVYTLGAPFRIIESDKIVFKPGSYPPRGRTGHPIFLDFVTQQLSADYGGAISRRAEIPSAKAPGSGINQLLNGAGVIYRLLTSLASLAGGGGSGGSAGDILAGDNPGDGDFGGIDDLAGGLNDIDSLSGGFLP</sequence>
<feature type="chain" id="PRO_5024799917" evidence="1">
    <location>
        <begin position="16"/>
        <end position="142"/>
    </location>
</feature>
<evidence type="ECO:0000313" key="3">
    <source>
        <dbReference type="Proteomes" id="UP000326799"/>
    </source>
</evidence>
<accession>A0A5N6E594</accession>
<keyword evidence="3" id="KW-1185">Reference proteome</keyword>